<evidence type="ECO:0000313" key="2">
    <source>
        <dbReference type="EMBL" id="SFF51761.1"/>
    </source>
</evidence>
<dbReference type="Gene3D" id="3.40.630.30">
    <property type="match status" value="1"/>
</dbReference>
<dbReference type="PROSITE" id="PS51186">
    <property type="entry name" value="GNAT"/>
    <property type="match status" value="1"/>
</dbReference>
<evidence type="ECO:0000259" key="1">
    <source>
        <dbReference type="PROSITE" id="PS51186"/>
    </source>
</evidence>
<name>A0A1I2JGF0_9GAMM</name>
<dbReference type="EMBL" id="FOOC01000006">
    <property type="protein sequence ID" value="SFF51761.1"/>
    <property type="molecule type" value="Genomic_DNA"/>
</dbReference>
<dbReference type="STRING" id="1076937.SAMN04488120_106145"/>
<dbReference type="InterPro" id="IPR016181">
    <property type="entry name" value="Acyl_CoA_acyltransferase"/>
</dbReference>
<dbReference type="SUPFAM" id="SSF55729">
    <property type="entry name" value="Acyl-CoA N-acyltransferases (Nat)"/>
    <property type="match status" value="1"/>
</dbReference>
<accession>A0A1I2JGF0</accession>
<evidence type="ECO:0000313" key="3">
    <source>
        <dbReference type="Proteomes" id="UP000199771"/>
    </source>
</evidence>
<reference evidence="2 3" key="1">
    <citation type="submission" date="2016-10" db="EMBL/GenBank/DDBJ databases">
        <authorList>
            <person name="de Groot N.N."/>
        </authorList>
    </citation>
    <scope>NUCLEOTIDE SEQUENCE [LARGE SCALE GENOMIC DNA]</scope>
    <source>
        <strain evidence="2 3">DSM 23609</strain>
    </source>
</reference>
<dbReference type="GO" id="GO:0016747">
    <property type="term" value="F:acyltransferase activity, transferring groups other than amino-acyl groups"/>
    <property type="evidence" value="ECO:0007669"/>
    <property type="project" value="InterPro"/>
</dbReference>
<keyword evidence="2" id="KW-0808">Transferase</keyword>
<dbReference type="Pfam" id="PF13302">
    <property type="entry name" value="Acetyltransf_3"/>
    <property type="match status" value="1"/>
</dbReference>
<proteinExistence type="predicted"/>
<protein>
    <submittedName>
        <fullName evidence="2">Protein N-acetyltransferase, RimJ/RimL family</fullName>
    </submittedName>
</protein>
<gene>
    <name evidence="2" type="ORF">SAMN04488120_106145</name>
</gene>
<sequence>MLLSALRTPRLPGAFKYTLDDGLPILVRPVRPEDAPRLREGFRRMSQLARRRRLPGIDPGATELSDEVLRRLTGGDGINHVAWGALDIEKPDEPGVGVARYIRINGEPDAADVAIVIADEYQGRGAGFVLQACLHLCAHANGIRRFYYDVASDNERILRHLKLLGAQHAGRADNIDRLVMPVYHRAWDVPDGNDIARRFAAVFRRLQRVEALTG</sequence>
<feature type="domain" description="N-acetyltransferase" evidence="1">
    <location>
        <begin position="25"/>
        <end position="185"/>
    </location>
</feature>
<dbReference type="RefSeq" id="WP_234981570.1">
    <property type="nucleotide sequence ID" value="NZ_FOOC01000006.1"/>
</dbReference>
<organism evidence="2 3">
    <name type="scientific">Fontimonas thermophila</name>
    <dbReference type="NCBI Taxonomy" id="1076937"/>
    <lineage>
        <taxon>Bacteria</taxon>
        <taxon>Pseudomonadati</taxon>
        <taxon>Pseudomonadota</taxon>
        <taxon>Gammaproteobacteria</taxon>
        <taxon>Nevskiales</taxon>
        <taxon>Nevskiaceae</taxon>
        <taxon>Fontimonas</taxon>
    </lineage>
</organism>
<keyword evidence="3" id="KW-1185">Reference proteome</keyword>
<dbReference type="InterPro" id="IPR000182">
    <property type="entry name" value="GNAT_dom"/>
</dbReference>
<dbReference type="Proteomes" id="UP000199771">
    <property type="component" value="Unassembled WGS sequence"/>
</dbReference>
<dbReference type="AlphaFoldDB" id="A0A1I2JGF0"/>